<comment type="caution">
    <text evidence="1">The sequence shown here is derived from an EMBL/GenBank/DDBJ whole genome shotgun (WGS) entry which is preliminary data.</text>
</comment>
<dbReference type="SUPFAM" id="SSF52058">
    <property type="entry name" value="L domain-like"/>
    <property type="match status" value="1"/>
</dbReference>
<gene>
    <name evidence="1" type="ORF">Amon01_000180200</name>
</gene>
<dbReference type="AlphaFoldDB" id="A0A9W6YP36"/>
<dbReference type="InterPro" id="IPR032675">
    <property type="entry name" value="LRR_dom_sf"/>
</dbReference>
<dbReference type="Proteomes" id="UP001165063">
    <property type="component" value="Unassembled WGS sequence"/>
</dbReference>
<dbReference type="EMBL" id="BSXU01000584">
    <property type="protein sequence ID" value="GMG21188.1"/>
    <property type="molecule type" value="Genomic_DNA"/>
</dbReference>
<accession>A0A9W6YP36</accession>
<keyword evidence="2" id="KW-1185">Reference proteome</keyword>
<reference evidence="1" key="1">
    <citation type="submission" date="2023-04" db="EMBL/GenBank/DDBJ databases">
        <title>Ambrosiozyma monospora NBRC 1965.</title>
        <authorList>
            <person name="Ichikawa N."/>
            <person name="Sato H."/>
            <person name="Tonouchi N."/>
        </authorList>
    </citation>
    <scope>NUCLEOTIDE SEQUENCE</scope>
    <source>
        <strain evidence="1">NBRC 1965</strain>
    </source>
</reference>
<dbReference type="Gene3D" id="3.80.10.10">
    <property type="entry name" value="Ribonuclease Inhibitor"/>
    <property type="match status" value="1"/>
</dbReference>
<name>A0A9W6YP36_AMBMO</name>
<evidence type="ECO:0000313" key="2">
    <source>
        <dbReference type="Proteomes" id="UP001165063"/>
    </source>
</evidence>
<sequence length="326" mass="37048">MPSLKRLNLWSCKLIGHDVLNGISEVCDELSLSSCKYDGNDGSITLPTSIGFLDISLNDSDIADLPKFSNVGKLQRLRSVKAEIKAHGIEDETMIHTISWPERFVAQLPSTVESLFLEIRKGRKENISGNAIFHPEKLRFDNLTQLQVLYLLIDSDPLSTVPFNFSNLPDSLQELQMVMPSLFSGTLPKSLQSIDINMCACEKFKEYETFADFWNQWIAPLRNLLYFSTTNKHTQAIDSSALNFPPHLQVFDISSDSFEKISLVDGLPDSILVFSAYRSEFRLPMSGSELVPVFVRDDLQIEKLKKQVKLDTTIMPWYEWVMQKNA</sequence>
<protein>
    <submittedName>
        <fullName evidence="1">Unnamed protein product</fullName>
    </submittedName>
</protein>
<proteinExistence type="predicted"/>
<organism evidence="1 2">
    <name type="scientific">Ambrosiozyma monospora</name>
    <name type="common">Yeast</name>
    <name type="synonym">Endomycopsis monosporus</name>
    <dbReference type="NCBI Taxonomy" id="43982"/>
    <lineage>
        <taxon>Eukaryota</taxon>
        <taxon>Fungi</taxon>
        <taxon>Dikarya</taxon>
        <taxon>Ascomycota</taxon>
        <taxon>Saccharomycotina</taxon>
        <taxon>Pichiomycetes</taxon>
        <taxon>Pichiales</taxon>
        <taxon>Pichiaceae</taxon>
        <taxon>Ambrosiozyma</taxon>
    </lineage>
</organism>
<evidence type="ECO:0000313" key="1">
    <source>
        <dbReference type="EMBL" id="GMG21188.1"/>
    </source>
</evidence>